<dbReference type="Pfam" id="PF00096">
    <property type="entry name" value="zf-C2H2"/>
    <property type="match status" value="4"/>
</dbReference>
<keyword evidence="1" id="KW-0479">Metal-binding</keyword>
<dbReference type="Proteomes" id="UP000094043">
    <property type="component" value="Chromosome 3"/>
</dbReference>
<dbReference type="PANTHER" id="PTHR19818">
    <property type="entry name" value="ZINC FINGER PROTEIN ZIC AND GLI"/>
    <property type="match status" value="1"/>
</dbReference>
<dbReference type="FunFam" id="3.30.160.60:FF:000110">
    <property type="entry name" value="Zinc finger protein-like"/>
    <property type="match status" value="1"/>
</dbReference>
<evidence type="ECO:0000313" key="6">
    <source>
        <dbReference type="EMBL" id="WVN87197.1"/>
    </source>
</evidence>
<keyword evidence="7" id="KW-1185">Reference proteome</keyword>
<evidence type="ECO:0000256" key="2">
    <source>
        <dbReference type="ARBA" id="ARBA00022737"/>
    </source>
</evidence>
<dbReference type="OrthoDB" id="3437960at2759"/>
<evidence type="ECO:0000256" key="3">
    <source>
        <dbReference type="ARBA" id="ARBA00022771"/>
    </source>
</evidence>
<evidence type="ECO:0000256" key="1">
    <source>
        <dbReference type="ARBA" id="ARBA00022723"/>
    </source>
</evidence>
<keyword evidence="2" id="KW-0677">Repeat</keyword>
<dbReference type="InterPro" id="IPR050329">
    <property type="entry name" value="GLI_C2H2-zinc-finger"/>
</dbReference>
<dbReference type="InterPro" id="IPR036236">
    <property type="entry name" value="Znf_C2H2_sf"/>
</dbReference>
<keyword evidence="4" id="KW-0862">Zinc</keyword>
<sequence>MHQRNSSDGMPQQPHYNHSNPWAHTAICCDNYHGESTSMAHLAAQVGSPQQVNAHDPATCGYDCPFDTYCCSGDYCCDKHGSCHDGEECCTNPRCEEAQVVDGNARGTYENVPMSGEDSMKSLQEWAGTAECSAIQQLIECCNQPDCNIPVCPADSSVIHPATVDPLTAIMATLETQGQPIATQSNSLTPSAVEASHTCHWGNCHLVFSSMPDLLAHVASDHLCVSNLTQRPVSLLQQAQPVQAHLLSIPSATHRQGLVPPPSMSGNMPPSASLQLASAASNEALSSCMWDDCFPLSNIPTSVTNMLHQQSQQMGMFHRNAQQYHKHNNAAGEPFSPGTIFRHVLEEHLGIPPEIIGWPNESELQNQTPQPNHHHHHIDPQQVQLSHSGNCNHVHPHPQPVPRPVQHHHTHSLSQGQLPLPTPPSTVNTESASSPPIAAPVQPIPPAKSLTCLWPGCTIHTPFLNTASLMDHLSEVHIPKGRDCYTCHWDGCGGESGRTFKSRQKVLRHLQSHTGHKPFVCGVCDQAFSEAAPLTAHMRRHAQEKPFKCEYPGCGKTFAISSSLTIHMRTHNGEKPFVCPYCQKGFVEASNLTKHIRTHTGERPFACAHPGCGKKFSRPDQLKRHMSVHDKAPGVKRRGSGSTSR</sequence>
<dbReference type="FunFam" id="3.30.160.60:FF:002265">
    <property type="entry name" value="Specific RNA polymerase II transcription factor"/>
    <property type="match status" value="1"/>
</dbReference>
<dbReference type="Gene3D" id="3.30.160.60">
    <property type="entry name" value="Classic Zinc Finger"/>
    <property type="match status" value="6"/>
</dbReference>
<dbReference type="InterPro" id="IPR013087">
    <property type="entry name" value="Znf_C2H2_type"/>
</dbReference>
<feature type="region of interest" description="Disordered" evidence="5">
    <location>
        <begin position="358"/>
        <end position="437"/>
    </location>
</feature>
<evidence type="ECO:0000256" key="4">
    <source>
        <dbReference type="ARBA" id="ARBA00022833"/>
    </source>
</evidence>
<dbReference type="GO" id="GO:0000981">
    <property type="term" value="F:DNA-binding transcription factor activity, RNA polymerase II-specific"/>
    <property type="evidence" value="ECO:0007669"/>
    <property type="project" value="UniProtKB-ARBA"/>
</dbReference>
<dbReference type="GO" id="GO:0008270">
    <property type="term" value="F:zinc ion binding"/>
    <property type="evidence" value="ECO:0007669"/>
    <property type="project" value="UniProtKB-KW"/>
</dbReference>
<dbReference type="EMBL" id="CP143786">
    <property type="protein sequence ID" value="WVN87197.1"/>
    <property type="molecule type" value="Genomic_DNA"/>
</dbReference>
<name>A0A1E3ICW5_9TREE</name>
<proteinExistence type="predicted"/>
<organism evidence="6 7">
    <name type="scientific">Cryptococcus depauperatus CBS 7841</name>
    <dbReference type="NCBI Taxonomy" id="1295531"/>
    <lineage>
        <taxon>Eukaryota</taxon>
        <taxon>Fungi</taxon>
        <taxon>Dikarya</taxon>
        <taxon>Basidiomycota</taxon>
        <taxon>Agaricomycotina</taxon>
        <taxon>Tremellomycetes</taxon>
        <taxon>Tremellales</taxon>
        <taxon>Cryptococcaceae</taxon>
        <taxon>Cryptococcus</taxon>
    </lineage>
</organism>
<reference evidence="6" key="3">
    <citation type="submission" date="2024-01" db="EMBL/GenBank/DDBJ databases">
        <authorList>
            <person name="Coelho M.A."/>
            <person name="David-Palma M."/>
            <person name="Shea T."/>
            <person name="Sun S."/>
            <person name="Cuomo C.A."/>
            <person name="Heitman J."/>
        </authorList>
    </citation>
    <scope>NUCLEOTIDE SEQUENCE</scope>
    <source>
        <strain evidence="6">CBS 7841</strain>
    </source>
</reference>
<dbReference type="FunFam" id="3.30.160.60:FF:000125">
    <property type="entry name" value="Putative zinc finger protein 143"/>
    <property type="match status" value="1"/>
</dbReference>
<keyword evidence="3" id="KW-0863">Zinc-finger</keyword>
<dbReference type="AlphaFoldDB" id="A0A1E3ICW5"/>
<gene>
    <name evidence="6" type="ORF">L203_102374</name>
</gene>
<accession>A0A1E3ICW5</accession>
<dbReference type="GO" id="GO:0005634">
    <property type="term" value="C:nucleus"/>
    <property type="evidence" value="ECO:0007669"/>
    <property type="project" value="TreeGrafter"/>
</dbReference>
<dbReference type="RefSeq" id="XP_066067897.1">
    <property type="nucleotide sequence ID" value="XM_066211800.1"/>
</dbReference>
<evidence type="ECO:0000313" key="7">
    <source>
        <dbReference type="Proteomes" id="UP000094043"/>
    </source>
</evidence>
<dbReference type="GO" id="GO:0000978">
    <property type="term" value="F:RNA polymerase II cis-regulatory region sequence-specific DNA binding"/>
    <property type="evidence" value="ECO:0007669"/>
    <property type="project" value="TreeGrafter"/>
</dbReference>
<dbReference type="FunFam" id="3.30.160.60:FF:002137">
    <property type="entry name" value="Specific RNA polymerase II transcription factor"/>
    <property type="match status" value="1"/>
</dbReference>
<dbReference type="PANTHER" id="PTHR19818:SF139">
    <property type="entry name" value="PAIR-RULE PROTEIN ODD-PAIRED"/>
    <property type="match status" value="1"/>
</dbReference>
<dbReference type="KEGG" id="cdep:91086586"/>
<dbReference type="GeneID" id="91086586"/>
<feature type="compositionally biased region" description="Basic and acidic residues" evidence="5">
    <location>
        <begin position="617"/>
        <end position="633"/>
    </location>
</feature>
<protein>
    <submittedName>
        <fullName evidence="6">Uncharacterized protein</fullName>
    </submittedName>
</protein>
<dbReference type="SUPFAM" id="SSF57667">
    <property type="entry name" value="beta-beta-alpha zinc fingers"/>
    <property type="match status" value="4"/>
</dbReference>
<dbReference type="GO" id="GO:0045944">
    <property type="term" value="P:positive regulation of transcription by RNA polymerase II"/>
    <property type="evidence" value="ECO:0007669"/>
    <property type="project" value="UniProtKB-ARBA"/>
</dbReference>
<dbReference type="PROSITE" id="PS50157">
    <property type="entry name" value="ZINC_FINGER_C2H2_2"/>
    <property type="match status" value="5"/>
</dbReference>
<feature type="region of interest" description="Disordered" evidence="5">
    <location>
        <begin position="617"/>
        <end position="645"/>
    </location>
</feature>
<dbReference type="VEuPathDB" id="FungiDB:L203_04831"/>
<dbReference type="PROSITE" id="PS00028">
    <property type="entry name" value="ZINC_FINGER_C2H2_1"/>
    <property type="match status" value="5"/>
</dbReference>
<reference evidence="6" key="2">
    <citation type="journal article" date="2022" name="Elife">
        <title>Obligate sexual reproduction of a homothallic fungus closely related to the Cryptococcus pathogenic species complex.</title>
        <authorList>
            <person name="Passer A.R."/>
            <person name="Clancey S.A."/>
            <person name="Shea T."/>
            <person name="David-Palma M."/>
            <person name="Averette A.F."/>
            <person name="Boekhout T."/>
            <person name="Porcel B.M."/>
            <person name="Nowrousian M."/>
            <person name="Cuomo C.A."/>
            <person name="Sun S."/>
            <person name="Heitman J."/>
            <person name="Coelho M.A."/>
        </authorList>
    </citation>
    <scope>NUCLEOTIDE SEQUENCE</scope>
    <source>
        <strain evidence="6">CBS 7841</strain>
    </source>
</reference>
<reference evidence="6" key="1">
    <citation type="submission" date="2016-06" db="EMBL/GenBank/DDBJ databases">
        <authorList>
            <person name="Cuomo C."/>
            <person name="Litvintseva A."/>
            <person name="Heitman J."/>
            <person name="Chen Y."/>
            <person name="Sun S."/>
            <person name="Springer D."/>
            <person name="Dromer F."/>
            <person name="Young S."/>
            <person name="Zeng Q."/>
            <person name="Chapman S."/>
            <person name="Gujja S."/>
            <person name="Saif S."/>
            <person name="Birren B."/>
        </authorList>
    </citation>
    <scope>NUCLEOTIDE SEQUENCE</scope>
    <source>
        <strain evidence="6">CBS 7841</strain>
    </source>
</reference>
<evidence type="ECO:0000256" key="5">
    <source>
        <dbReference type="SAM" id="MobiDB-lite"/>
    </source>
</evidence>
<dbReference type="SMART" id="SM00355">
    <property type="entry name" value="ZnF_C2H2"/>
    <property type="match status" value="7"/>
</dbReference>